<feature type="region of interest" description="Disordered" evidence="1">
    <location>
        <begin position="26"/>
        <end position="62"/>
    </location>
</feature>
<accession>A0A2Z4FRG1</accession>
<dbReference type="Gene3D" id="3.30.450.290">
    <property type="match status" value="1"/>
</dbReference>
<feature type="domain" description="Tll0287-like" evidence="2">
    <location>
        <begin position="60"/>
        <end position="211"/>
    </location>
</feature>
<dbReference type="RefSeq" id="WP_111337358.1">
    <property type="nucleotide sequence ID" value="NZ_CP030032.1"/>
</dbReference>
<dbReference type="Pfam" id="PF11845">
    <property type="entry name" value="Tll0287-like"/>
    <property type="match status" value="1"/>
</dbReference>
<dbReference type="PROSITE" id="PS51257">
    <property type="entry name" value="PROKAR_LIPOPROTEIN"/>
    <property type="match status" value="1"/>
</dbReference>
<dbReference type="OrthoDB" id="9797588at2"/>
<dbReference type="InterPro" id="IPR021796">
    <property type="entry name" value="Tll0287-like_dom"/>
</dbReference>
<dbReference type="AlphaFoldDB" id="A0A2Z4FRG1"/>
<proteinExistence type="predicted"/>
<sequence>MTSSNQRWMTVLLSVGVAWAVSCERPEKVAPEEAPKQEESAPTAHAEVKSEEKSEEKSTEAVDAWRETADKADLMLRQRLMGKVMETVKDEGFVAAVTVCHGEAEPMTEAVGEEMNVKIGRVSERLRNPNNVGPDWVAPLIAKAEGKAHYATEGDALRVVKPLNIAQNCLNCHGQTDQLAEGVAEALQKHYPEDKATGYKLGDIRGWVWVEVH</sequence>
<evidence type="ECO:0000313" key="3">
    <source>
        <dbReference type="EMBL" id="AWV91248.1"/>
    </source>
</evidence>
<reference evidence="3 4" key="1">
    <citation type="submission" date="2018-06" db="EMBL/GenBank/DDBJ databases">
        <title>Lujinxingia sediminis gen. nov. sp. nov., a new facultative anaerobic member of the class Deltaproteobacteria, and proposal of Lujinxingaceae fam. nov.</title>
        <authorList>
            <person name="Guo L.-Y."/>
            <person name="Li C.-M."/>
            <person name="Wang S."/>
            <person name="Du Z.-J."/>
        </authorList>
    </citation>
    <scope>NUCLEOTIDE SEQUENCE [LARGE SCALE GENOMIC DNA]</scope>
    <source>
        <strain evidence="3 4">FA350</strain>
    </source>
</reference>
<evidence type="ECO:0000256" key="1">
    <source>
        <dbReference type="SAM" id="MobiDB-lite"/>
    </source>
</evidence>
<protein>
    <recommendedName>
        <fullName evidence="2">Tll0287-like domain-containing protein</fullName>
    </recommendedName>
</protein>
<keyword evidence="4" id="KW-1185">Reference proteome</keyword>
<evidence type="ECO:0000313" key="4">
    <source>
        <dbReference type="Proteomes" id="UP000249799"/>
    </source>
</evidence>
<dbReference type="Proteomes" id="UP000249799">
    <property type="component" value="Chromosome"/>
</dbReference>
<gene>
    <name evidence="3" type="ORF">DN745_18710</name>
</gene>
<dbReference type="EMBL" id="CP030032">
    <property type="protein sequence ID" value="AWV91248.1"/>
    <property type="molecule type" value="Genomic_DNA"/>
</dbReference>
<feature type="compositionally biased region" description="Basic and acidic residues" evidence="1">
    <location>
        <begin position="26"/>
        <end position="39"/>
    </location>
</feature>
<evidence type="ECO:0000259" key="2">
    <source>
        <dbReference type="Pfam" id="PF11845"/>
    </source>
</evidence>
<feature type="compositionally biased region" description="Basic and acidic residues" evidence="1">
    <location>
        <begin position="46"/>
        <end position="62"/>
    </location>
</feature>
<dbReference type="KEGG" id="bsed:DN745_18710"/>
<organism evidence="3 4">
    <name type="scientific">Bradymonas sediminis</name>
    <dbReference type="NCBI Taxonomy" id="1548548"/>
    <lineage>
        <taxon>Bacteria</taxon>
        <taxon>Deltaproteobacteria</taxon>
        <taxon>Bradymonadales</taxon>
        <taxon>Bradymonadaceae</taxon>
        <taxon>Bradymonas</taxon>
    </lineage>
</organism>
<name>A0A2Z4FRG1_9DELT</name>